<sequence length="119" mass="13193">MRHPNDNGFAERRLAAAEAKRQLLAKFASAPKATDPETQERLAARQAVAVARESRRAERKALKLAEAAMAVAAAEAKERKEAEDREAEIADRASRVLADEAARKAERDRRYAARKARQA</sequence>
<organism evidence="2 3">
    <name type="scientific">Sinorhizobium sojae CCBAU 05684</name>
    <dbReference type="NCBI Taxonomy" id="716928"/>
    <lineage>
        <taxon>Bacteria</taxon>
        <taxon>Pseudomonadati</taxon>
        <taxon>Pseudomonadota</taxon>
        <taxon>Alphaproteobacteria</taxon>
        <taxon>Hyphomicrobiales</taxon>
        <taxon>Rhizobiaceae</taxon>
        <taxon>Sinorhizobium/Ensifer group</taxon>
        <taxon>Sinorhizobium</taxon>
    </lineage>
</organism>
<keyword evidence="2" id="KW-0614">Plasmid</keyword>
<dbReference type="Proteomes" id="UP000217211">
    <property type="component" value="Plasmid pSJ05684b"/>
</dbReference>
<evidence type="ECO:0000256" key="1">
    <source>
        <dbReference type="SAM" id="Coils"/>
    </source>
</evidence>
<dbReference type="AlphaFoldDB" id="A0A249PL09"/>
<reference evidence="2 3" key="1">
    <citation type="submission" date="2017-08" db="EMBL/GenBank/DDBJ databases">
        <title>Multipartite genome sequences of Sinorhizobium species nodulating soybeans.</title>
        <authorList>
            <person name="Tian C.F."/>
        </authorList>
    </citation>
    <scope>NUCLEOTIDE SEQUENCE [LARGE SCALE GENOMIC DNA]</scope>
    <source>
        <strain evidence="2 3">CCBAU 05684</strain>
        <plasmid evidence="3">psj05684b</plasmid>
    </source>
</reference>
<geneLocation type="plasmid" evidence="3">
    <name>psj05684b</name>
</geneLocation>
<gene>
    <name evidence="2" type="ORF">SJ05684_b56380</name>
</gene>
<evidence type="ECO:0000313" key="3">
    <source>
        <dbReference type="Proteomes" id="UP000217211"/>
    </source>
</evidence>
<proteinExistence type="predicted"/>
<dbReference type="InterPro" id="IPR045510">
    <property type="entry name" value="DUF6481"/>
</dbReference>
<keyword evidence="1" id="KW-0175">Coiled coil</keyword>
<dbReference type="KEGG" id="esj:SJ05684_b56380"/>
<dbReference type="RefSeq" id="WP_095694380.1">
    <property type="nucleotide sequence ID" value="NZ_CP023068.1"/>
</dbReference>
<dbReference type="EMBL" id="CP023068">
    <property type="protein sequence ID" value="ASY66620.1"/>
    <property type="molecule type" value="Genomic_DNA"/>
</dbReference>
<accession>A0A249PL09</accession>
<protein>
    <submittedName>
        <fullName evidence="2">Uncharacterized protein</fullName>
    </submittedName>
</protein>
<dbReference type="Pfam" id="PF20089">
    <property type="entry name" value="DUF6481"/>
    <property type="match status" value="1"/>
</dbReference>
<name>A0A249PL09_9HYPH</name>
<feature type="coiled-coil region" evidence="1">
    <location>
        <begin position="65"/>
        <end position="93"/>
    </location>
</feature>
<evidence type="ECO:0000313" key="2">
    <source>
        <dbReference type="EMBL" id="ASY66620.1"/>
    </source>
</evidence>
<keyword evidence="3" id="KW-1185">Reference proteome</keyword>